<proteinExistence type="predicted"/>
<protein>
    <submittedName>
        <fullName evidence="2">Uncharacterized protein</fullName>
    </submittedName>
</protein>
<comment type="caution">
    <text evidence="2">The sequence shown here is derived from an EMBL/GenBank/DDBJ whole genome shotgun (WGS) entry which is preliminary data.</text>
</comment>
<reference evidence="2" key="1">
    <citation type="submission" date="2020-05" db="EMBL/GenBank/DDBJ databases">
        <title>Mycena genomes resolve the evolution of fungal bioluminescence.</title>
        <authorList>
            <person name="Tsai I.J."/>
        </authorList>
    </citation>
    <scope>NUCLEOTIDE SEQUENCE</scope>
    <source>
        <strain evidence="2">CCC161011</strain>
    </source>
</reference>
<name>A0A8H6U472_9AGAR</name>
<dbReference type="AlphaFoldDB" id="A0A8H6U472"/>
<keyword evidence="1" id="KW-0175">Coiled coil</keyword>
<feature type="coiled-coil region" evidence="1">
    <location>
        <begin position="753"/>
        <end position="784"/>
    </location>
</feature>
<evidence type="ECO:0000313" key="2">
    <source>
        <dbReference type="EMBL" id="KAF7328552.1"/>
    </source>
</evidence>
<evidence type="ECO:0000256" key="1">
    <source>
        <dbReference type="SAM" id="Coils"/>
    </source>
</evidence>
<dbReference type="OrthoDB" id="3268409at2759"/>
<dbReference type="Proteomes" id="UP000620124">
    <property type="component" value="Unassembled WGS sequence"/>
</dbReference>
<sequence>MDPENWVNPILNVAYSRGKPAGQTTAGKEAFTDILRDSSTDARVPCVHSHTTCQGSKICLYSDVDALSLPHTAAMCADVKERLQNDREHRQLSSSPLKDVFMRTVGYLAAIKKLGCSRPLSEQTFLLASEEEEREIREVYLQQIRHGYRMPDGICEGRLVFGYDDQEHPYICCEHYIPGQSKDHFHDLTIGSGAYDVDYIEAVITGDLEKAARIEEEAGDLGYGPTVECTTVSNFMTQKAYCPVTHRDSHDALVQPLLERLPCTSKFRVYEPLEAYRTACPFILVVTTGDHFHPVPLPTKTPPHVRTTLMNLLKELDNDLPDLTPRRLLHHPIIKAFLSKKFPSLLNPTLADWHVSLANCAHSKAYIKQVHELHYPFGTGWAGIINLKAHQDAQLPKESHYIRHILVVEMDPTELHAAEENEDDIAPPKDNRLQIIICMTPEASRRLLSSGRYLQSDIGLRRIVGFKEFEVAGMERDANTSIIYLRIFMNRMSALAHQRVFEEIESIVFEDTGKWLKWHHIHASSDDDGLDTMILSWVGDQHRGQAKGLGLHLQKVASQMTRKADLYEPGRDIQDLSPYEHLHRTVLFRSILHYFHLVKLCLTTEHVRWLMRSLVCMEHPDWDATLETIQELGGKAAQDWLNNKQSSGFVFKGICWEKSFIPRMIWEAGDSNSNLIETVHRDANREGVHCTLLGGLRKGQQFDNMKMKTLGAFEMFGITPTYKTGHVFENALTNLKRRDNQIHKQLLAEDEKIHTWNRKLQSCIDNLEKAQQAVGTKYRQLELEPDPIRRSKIQQDIAKKRQAESKAMEALDKVWAGRDALSHVGSSSFT</sequence>
<keyword evidence="3" id="KW-1185">Reference proteome</keyword>
<dbReference type="EMBL" id="JACAZI010000035">
    <property type="protein sequence ID" value="KAF7328552.1"/>
    <property type="molecule type" value="Genomic_DNA"/>
</dbReference>
<evidence type="ECO:0000313" key="3">
    <source>
        <dbReference type="Proteomes" id="UP000620124"/>
    </source>
</evidence>
<accession>A0A8H6U472</accession>
<organism evidence="2 3">
    <name type="scientific">Mycena venus</name>
    <dbReference type="NCBI Taxonomy" id="2733690"/>
    <lineage>
        <taxon>Eukaryota</taxon>
        <taxon>Fungi</taxon>
        <taxon>Dikarya</taxon>
        <taxon>Basidiomycota</taxon>
        <taxon>Agaricomycotina</taxon>
        <taxon>Agaricomycetes</taxon>
        <taxon>Agaricomycetidae</taxon>
        <taxon>Agaricales</taxon>
        <taxon>Marasmiineae</taxon>
        <taxon>Mycenaceae</taxon>
        <taxon>Mycena</taxon>
    </lineage>
</organism>
<gene>
    <name evidence="2" type="ORF">MVEN_02542900</name>
</gene>